<feature type="compositionally biased region" description="Polar residues" evidence="7">
    <location>
        <begin position="352"/>
        <end position="366"/>
    </location>
</feature>
<dbReference type="Gene3D" id="2.10.110.10">
    <property type="entry name" value="Cysteine Rich Protein"/>
    <property type="match status" value="3"/>
</dbReference>
<dbReference type="PROSITE" id="PS00478">
    <property type="entry name" value="LIM_DOMAIN_1"/>
    <property type="match status" value="1"/>
</dbReference>
<evidence type="ECO:0000313" key="9">
    <source>
        <dbReference type="EMBL" id="KAF8481161.1"/>
    </source>
</evidence>
<feature type="region of interest" description="Disordered" evidence="7">
    <location>
        <begin position="620"/>
        <end position="655"/>
    </location>
</feature>
<dbReference type="GO" id="GO:0030695">
    <property type="term" value="F:GTPase regulator activity"/>
    <property type="evidence" value="ECO:0007669"/>
    <property type="project" value="UniProtKB-ARBA"/>
</dbReference>
<feature type="region of interest" description="Disordered" evidence="7">
    <location>
        <begin position="248"/>
        <end position="286"/>
    </location>
</feature>
<feature type="compositionally biased region" description="Low complexity" evidence="7">
    <location>
        <begin position="267"/>
        <end position="278"/>
    </location>
</feature>
<gene>
    <name evidence="9" type="ORF">DFH94DRAFT_629140</name>
</gene>
<feature type="compositionally biased region" description="Low complexity" evidence="7">
    <location>
        <begin position="444"/>
        <end position="458"/>
    </location>
</feature>
<dbReference type="GO" id="GO:0005737">
    <property type="term" value="C:cytoplasm"/>
    <property type="evidence" value="ECO:0007669"/>
    <property type="project" value="TreeGrafter"/>
</dbReference>
<comment type="caution">
    <text evidence="9">The sequence shown here is derived from an EMBL/GenBank/DDBJ whole genome shotgun (WGS) entry which is preliminary data.</text>
</comment>
<dbReference type="PANTHER" id="PTHR24215:SF10">
    <property type="entry name" value="RHO-GTPASE-ACTIVATING PROTEIN LRG1"/>
    <property type="match status" value="1"/>
</dbReference>
<dbReference type="Proteomes" id="UP000759537">
    <property type="component" value="Unassembled WGS sequence"/>
</dbReference>
<dbReference type="EMBL" id="WHVB01000007">
    <property type="protein sequence ID" value="KAF8481161.1"/>
    <property type="molecule type" value="Genomic_DNA"/>
</dbReference>
<dbReference type="GO" id="GO:0030036">
    <property type="term" value="P:actin cytoskeleton organization"/>
    <property type="evidence" value="ECO:0007669"/>
    <property type="project" value="TreeGrafter"/>
</dbReference>
<comment type="subcellular location">
    <subcellularLocation>
        <location evidence="1">Nucleus</location>
    </subcellularLocation>
</comment>
<feature type="region of interest" description="Disordered" evidence="7">
    <location>
        <begin position="305"/>
        <end position="370"/>
    </location>
</feature>
<dbReference type="PANTHER" id="PTHR24215">
    <property type="entry name" value="RHO-GTPASE-ACTIVATING PROTEIN LRG1"/>
    <property type="match status" value="1"/>
</dbReference>
<evidence type="ECO:0000256" key="6">
    <source>
        <dbReference type="PROSITE-ProRule" id="PRU00125"/>
    </source>
</evidence>
<dbReference type="OrthoDB" id="1112565at2759"/>
<feature type="compositionally biased region" description="Low complexity" evidence="7">
    <location>
        <begin position="487"/>
        <end position="497"/>
    </location>
</feature>
<feature type="region of interest" description="Disordered" evidence="7">
    <location>
        <begin position="720"/>
        <end position="740"/>
    </location>
</feature>
<feature type="region of interest" description="Disordered" evidence="7">
    <location>
        <begin position="385"/>
        <end position="415"/>
    </location>
</feature>
<feature type="compositionally biased region" description="Basic and acidic residues" evidence="7">
    <location>
        <begin position="433"/>
        <end position="443"/>
    </location>
</feature>
<protein>
    <recommendedName>
        <fullName evidence="8">LIM zinc-binding domain-containing protein</fullName>
    </recommendedName>
</protein>
<dbReference type="Pfam" id="PF00412">
    <property type="entry name" value="LIM"/>
    <property type="match status" value="1"/>
</dbReference>
<evidence type="ECO:0000256" key="1">
    <source>
        <dbReference type="ARBA" id="ARBA00004123"/>
    </source>
</evidence>
<keyword evidence="4 6" id="KW-0862">Zinc</keyword>
<name>A0A9P5T9P0_9AGAM</name>
<dbReference type="GO" id="GO:0046872">
    <property type="term" value="F:metal ion binding"/>
    <property type="evidence" value="ECO:0007669"/>
    <property type="project" value="UniProtKB-KW"/>
</dbReference>
<feature type="region of interest" description="Disordered" evidence="7">
    <location>
        <begin position="433"/>
        <end position="529"/>
    </location>
</feature>
<keyword evidence="5" id="KW-0539">Nucleus</keyword>
<evidence type="ECO:0000259" key="8">
    <source>
        <dbReference type="PROSITE" id="PS50023"/>
    </source>
</evidence>
<keyword evidence="10" id="KW-1185">Reference proteome</keyword>
<sequence>MAFCRRCGDIVSGPRCNKCGGASVAPVIQWNRQSPQGTNKDRWSQTYVAKASSPQPTTPKRITAHHSSPSLRPQGATVLSSRVSEHIASATNSLPSSHAKHSSVSEDAILSAPDVISSPYSSELAKVYGSVLQPKGTLESFHCHVCSAPFTPDATIYPDPTDTTGECFMCRSCFSQNGGSRGICVECSRPVLILKSEGGFVENAGQVWHKKCFHCSGCGKSIGDNPVVDLLGRPSCAECFDTCLVRRGSPGKSRTSAPRESVGNLGGVKPASASSSPGKPRKGSSTIEELEQVLGIRRPQSALDANLPQAASSSDVASASLPNSSQSCSPLSLPNDNSMRPATAHSKDVAASSPQSSTPLRPNTVATMHPTKATPDAFQAAKKKFLKQTGSSPDKALQATPTRGGHLYGETLETPTKPLMRYSNFRLLSHKDSTSSIRTDRDSMLSLSSAASTPSLASDHSDTATISSEPSSPPPSSSGEQEDLIGLLPSSPSSSLSRQSIEPVSSNTRSQDLSSETFHVSTRSGPSNIYAHTPLPDAKCAKCALPLFDVTHGGRYVSVPEPSTSGSSHRMYHADCFRCRICNGLFEEKEAGRAVFVRGVRGACHLSCAPKEKVISRKPVVTPRLSAHRHSETPPQGTREQLPSATSSPIALSTTPLSSRYSAPLQFATSVSSPMPRFGTSTPCPGCSQSVSPMERGVVSGPHGQRWHSSCLVCGGQQAKGRGGRRVNGQPGCGKQLDSSAKRDTSAGGVWCRDCLLLLPHELRSSQVSPTHSRSSERDSIVSLGQIDRQHTGVTTIARQFTGTDVLTRHVTGGRLSPTKQLGTPTKVAVDFTGGGSRGTIRPRPKSAIGMRGEGRGMFLVQQLTGGSRV</sequence>
<feature type="region of interest" description="Disordered" evidence="7">
    <location>
        <begin position="49"/>
        <end position="75"/>
    </location>
</feature>
<feature type="domain" description="LIM zinc-binding" evidence="8">
    <location>
        <begin position="538"/>
        <end position="615"/>
    </location>
</feature>
<evidence type="ECO:0000256" key="7">
    <source>
        <dbReference type="SAM" id="MobiDB-lite"/>
    </source>
</evidence>
<organism evidence="9 10">
    <name type="scientific">Russula ochroleuca</name>
    <dbReference type="NCBI Taxonomy" id="152965"/>
    <lineage>
        <taxon>Eukaryota</taxon>
        <taxon>Fungi</taxon>
        <taxon>Dikarya</taxon>
        <taxon>Basidiomycota</taxon>
        <taxon>Agaricomycotina</taxon>
        <taxon>Agaricomycetes</taxon>
        <taxon>Russulales</taxon>
        <taxon>Russulaceae</taxon>
        <taxon>Russula</taxon>
    </lineage>
</organism>
<feature type="compositionally biased region" description="Polar residues" evidence="7">
    <location>
        <begin position="633"/>
        <end position="655"/>
    </location>
</feature>
<dbReference type="InterPro" id="IPR001781">
    <property type="entry name" value="Znf_LIM"/>
</dbReference>
<evidence type="ECO:0000256" key="5">
    <source>
        <dbReference type="ARBA" id="ARBA00023242"/>
    </source>
</evidence>
<dbReference type="AlphaFoldDB" id="A0A9P5T9P0"/>
<dbReference type="GO" id="GO:0005634">
    <property type="term" value="C:nucleus"/>
    <property type="evidence" value="ECO:0007669"/>
    <property type="project" value="UniProtKB-SubCell"/>
</dbReference>
<evidence type="ECO:0000256" key="4">
    <source>
        <dbReference type="ARBA" id="ARBA00022833"/>
    </source>
</evidence>
<proteinExistence type="predicted"/>
<evidence type="ECO:0000313" key="10">
    <source>
        <dbReference type="Proteomes" id="UP000759537"/>
    </source>
</evidence>
<keyword evidence="6" id="KW-0440">LIM domain</keyword>
<dbReference type="CDD" id="cd08368">
    <property type="entry name" value="LIM"/>
    <property type="match status" value="1"/>
</dbReference>
<feature type="region of interest" description="Disordered" evidence="7">
    <location>
        <begin position="814"/>
        <end position="851"/>
    </location>
</feature>
<feature type="compositionally biased region" description="Polar residues" evidence="7">
    <location>
        <begin position="326"/>
        <end position="340"/>
    </location>
</feature>
<reference evidence="9" key="1">
    <citation type="submission" date="2019-10" db="EMBL/GenBank/DDBJ databases">
        <authorList>
            <consortium name="DOE Joint Genome Institute"/>
            <person name="Kuo A."/>
            <person name="Miyauchi S."/>
            <person name="Kiss E."/>
            <person name="Drula E."/>
            <person name="Kohler A."/>
            <person name="Sanchez-Garcia M."/>
            <person name="Andreopoulos B."/>
            <person name="Barry K.W."/>
            <person name="Bonito G."/>
            <person name="Buee M."/>
            <person name="Carver A."/>
            <person name="Chen C."/>
            <person name="Cichocki N."/>
            <person name="Clum A."/>
            <person name="Culley D."/>
            <person name="Crous P.W."/>
            <person name="Fauchery L."/>
            <person name="Girlanda M."/>
            <person name="Hayes R."/>
            <person name="Keri Z."/>
            <person name="LaButti K."/>
            <person name="Lipzen A."/>
            <person name="Lombard V."/>
            <person name="Magnuson J."/>
            <person name="Maillard F."/>
            <person name="Morin E."/>
            <person name="Murat C."/>
            <person name="Nolan M."/>
            <person name="Ohm R."/>
            <person name="Pangilinan J."/>
            <person name="Pereira M."/>
            <person name="Perotto S."/>
            <person name="Peter M."/>
            <person name="Riley R."/>
            <person name="Sitrit Y."/>
            <person name="Stielow B."/>
            <person name="Szollosi G."/>
            <person name="Zifcakova L."/>
            <person name="Stursova M."/>
            <person name="Spatafora J.W."/>
            <person name="Tedersoo L."/>
            <person name="Vaario L.-M."/>
            <person name="Yamada A."/>
            <person name="Yan M."/>
            <person name="Wang P."/>
            <person name="Xu J."/>
            <person name="Bruns T."/>
            <person name="Baldrian P."/>
            <person name="Vilgalys R."/>
            <person name="Henrissat B."/>
            <person name="Grigoriev I.V."/>
            <person name="Hibbett D."/>
            <person name="Nagy L.G."/>
            <person name="Martin F.M."/>
        </authorList>
    </citation>
    <scope>NUCLEOTIDE SEQUENCE</scope>
    <source>
        <strain evidence="9">Prilba</strain>
    </source>
</reference>
<feature type="compositionally biased region" description="Polar residues" evidence="7">
    <location>
        <begin position="498"/>
        <end position="527"/>
    </location>
</feature>
<keyword evidence="3" id="KW-0677">Repeat</keyword>
<evidence type="ECO:0000256" key="3">
    <source>
        <dbReference type="ARBA" id="ARBA00022737"/>
    </source>
</evidence>
<accession>A0A9P5T9P0</accession>
<feature type="compositionally biased region" description="Low complexity" evidence="7">
    <location>
        <begin position="310"/>
        <end position="325"/>
    </location>
</feature>
<dbReference type="PROSITE" id="PS50023">
    <property type="entry name" value="LIM_DOMAIN_2"/>
    <property type="match status" value="2"/>
</dbReference>
<reference evidence="9" key="2">
    <citation type="journal article" date="2020" name="Nat. Commun.">
        <title>Large-scale genome sequencing of mycorrhizal fungi provides insights into the early evolution of symbiotic traits.</title>
        <authorList>
            <person name="Miyauchi S."/>
            <person name="Kiss E."/>
            <person name="Kuo A."/>
            <person name="Drula E."/>
            <person name="Kohler A."/>
            <person name="Sanchez-Garcia M."/>
            <person name="Morin E."/>
            <person name="Andreopoulos B."/>
            <person name="Barry K.W."/>
            <person name="Bonito G."/>
            <person name="Buee M."/>
            <person name="Carver A."/>
            <person name="Chen C."/>
            <person name="Cichocki N."/>
            <person name="Clum A."/>
            <person name="Culley D."/>
            <person name="Crous P.W."/>
            <person name="Fauchery L."/>
            <person name="Girlanda M."/>
            <person name="Hayes R.D."/>
            <person name="Keri Z."/>
            <person name="LaButti K."/>
            <person name="Lipzen A."/>
            <person name="Lombard V."/>
            <person name="Magnuson J."/>
            <person name="Maillard F."/>
            <person name="Murat C."/>
            <person name="Nolan M."/>
            <person name="Ohm R.A."/>
            <person name="Pangilinan J."/>
            <person name="Pereira M.F."/>
            <person name="Perotto S."/>
            <person name="Peter M."/>
            <person name="Pfister S."/>
            <person name="Riley R."/>
            <person name="Sitrit Y."/>
            <person name="Stielow J.B."/>
            <person name="Szollosi G."/>
            <person name="Zifcakova L."/>
            <person name="Stursova M."/>
            <person name="Spatafora J.W."/>
            <person name="Tedersoo L."/>
            <person name="Vaario L.M."/>
            <person name="Yamada A."/>
            <person name="Yan M."/>
            <person name="Wang P."/>
            <person name="Xu J."/>
            <person name="Bruns T."/>
            <person name="Baldrian P."/>
            <person name="Vilgalys R."/>
            <person name="Dunand C."/>
            <person name="Henrissat B."/>
            <person name="Grigoriev I.V."/>
            <person name="Hibbett D."/>
            <person name="Nagy L.G."/>
            <person name="Martin F.M."/>
        </authorList>
    </citation>
    <scope>NUCLEOTIDE SEQUENCE</scope>
    <source>
        <strain evidence="9">Prilba</strain>
    </source>
</reference>
<feature type="domain" description="LIM zinc-binding" evidence="8">
    <location>
        <begin position="182"/>
        <end position="246"/>
    </location>
</feature>
<evidence type="ECO:0000256" key="2">
    <source>
        <dbReference type="ARBA" id="ARBA00022723"/>
    </source>
</evidence>
<keyword evidence="2 6" id="KW-0479">Metal-binding</keyword>
<dbReference type="SMART" id="SM00132">
    <property type="entry name" value="LIM"/>
    <property type="match status" value="3"/>
</dbReference>